<gene>
    <name evidence="1" type="ORF">RR48_12579</name>
</gene>
<protein>
    <submittedName>
        <fullName evidence="1">Uncharacterized protein</fullName>
    </submittedName>
</protein>
<proteinExistence type="predicted"/>
<sequence length="82" mass="9307">MTSPPPSDTESNLSGFMRYSEKEFKPLYMSIIQKMELINQDILEVEKNLKNLINKAGPMEAQLATLLQSLPKPNFSISMETD</sequence>
<evidence type="ECO:0000313" key="1">
    <source>
        <dbReference type="EMBL" id="KPJ19068.1"/>
    </source>
</evidence>
<dbReference type="OMA" id="MIENMEM"/>
<keyword evidence="2" id="KW-1185">Reference proteome</keyword>
<dbReference type="InParanoid" id="A0A194RML7"/>
<name>A0A194RML7_PAPMA</name>
<dbReference type="EMBL" id="KQ459984">
    <property type="protein sequence ID" value="KPJ19068.1"/>
    <property type="molecule type" value="Genomic_DNA"/>
</dbReference>
<dbReference type="OrthoDB" id="7032324at2759"/>
<accession>A0A194RML7</accession>
<reference evidence="1 2" key="1">
    <citation type="journal article" date="2015" name="Nat. Commun.">
        <title>Outbred genome sequencing and CRISPR/Cas9 gene editing in butterflies.</title>
        <authorList>
            <person name="Li X."/>
            <person name="Fan D."/>
            <person name="Zhang W."/>
            <person name="Liu G."/>
            <person name="Zhang L."/>
            <person name="Zhao L."/>
            <person name="Fang X."/>
            <person name="Chen L."/>
            <person name="Dong Y."/>
            <person name="Chen Y."/>
            <person name="Ding Y."/>
            <person name="Zhao R."/>
            <person name="Feng M."/>
            <person name="Zhu Y."/>
            <person name="Feng Y."/>
            <person name="Jiang X."/>
            <person name="Zhu D."/>
            <person name="Xiang H."/>
            <person name="Feng X."/>
            <person name="Li S."/>
            <person name="Wang J."/>
            <person name="Zhang G."/>
            <person name="Kronforst M.R."/>
            <person name="Wang W."/>
        </authorList>
    </citation>
    <scope>NUCLEOTIDE SEQUENCE [LARGE SCALE GENOMIC DNA]</scope>
    <source>
        <strain evidence="1">Ya'a_city_454_Pm</strain>
        <tissue evidence="1">Whole body</tissue>
    </source>
</reference>
<dbReference type="Proteomes" id="UP000053240">
    <property type="component" value="Unassembled WGS sequence"/>
</dbReference>
<evidence type="ECO:0000313" key="2">
    <source>
        <dbReference type="Proteomes" id="UP000053240"/>
    </source>
</evidence>
<dbReference type="AlphaFoldDB" id="A0A194RML7"/>
<organism evidence="1 2">
    <name type="scientific">Papilio machaon</name>
    <name type="common">Old World swallowtail butterfly</name>
    <dbReference type="NCBI Taxonomy" id="76193"/>
    <lineage>
        <taxon>Eukaryota</taxon>
        <taxon>Metazoa</taxon>
        <taxon>Ecdysozoa</taxon>
        <taxon>Arthropoda</taxon>
        <taxon>Hexapoda</taxon>
        <taxon>Insecta</taxon>
        <taxon>Pterygota</taxon>
        <taxon>Neoptera</taxon>
        <taxon>Endopterygota</taxon>
        <taxon>Lepidoptera</taxon>
        <taxon>Glossata</taxon>
        <taxon>Ditrysia</taxon>
        <taxon>Papilionoidea</taxon>
        <taxon>Papilionidae</taxon>
        <taxon>Papilioninae</taxon>
        <taxon>Papilio</taxon>
    </lineage>
</organism>